<dbReference type="AlphaFoldDB" id="A0AAX3ICS7"/>
<evidence type="ECO:0000256" key="4">
    <source>
        <dbReference type="ARBA" id="ARBA00022692"/>
    </source>
</evidence>
<feature type="transmembrane region" description="Helical" evidence="7">
    <location>
        <begin position="310"/>
        <end position="335"/>
    </location>
</feature>
<evidence type="ECO:0000313" key="9">
    <source>
        <dbReference type="EMBL" id="VTR01308.1"/>
    </source>
</evidence>
<evidence type="ECO:0000256" key="2">
    <source>
        <dbReference type="ARBA" id="ARBA00022448"/>
    </source>
</evidence>
<organism evidence="9 10">
    <name type="scientific">Pseudomonas synxantha</name>
    <dbReference type="NCBI Taxonomy" id="47883"/>
    <lineage>
        <taxon>Bacteria</taxon>
        <taxon>Pseudomonadati</taxon>
        <taxon>Pseudomonadota</taxon>
        <taxon>Gammaproteobacteria</taxon>
        <taxon>Pseudomonadales</taxon>
        <taxon>Pseudomonadaceae</taxon>
        <taxon>Pseudomonas</taxon>
    </lineage>
</organism>
<dbReference type="GO" id="GO:0022857">
    <property type="term" value="F:transmembrane transporter activity"/>
    <property type="evidence" value="ECO:0007669"/>
    <property type="project" value="InterPro"/>
</dbReference>
<evidence type="ECO:0000313" key="10">
    <source>
        <dbReference type="Proteomes" id="UP000306562"/>
    </source>
</evidence>
<feature type="transmembrane region" description="Helical" evidence="7">
    <location>
        <begin position="155"/>
        <end position="174"/>
    </location>
</feature>
<evidence type="ECO:0000256" key="3">
    <source>
        <dbReference type="ARBA" id="ARBA00022475"/>
    </source>
</evidence>
<dbReference type="PANTHER" id="PTHR43045">
    <property type="entry name" value="SHIKIMATE TRANSPORTER"/>
    <property type="match status" value="1"/>
</dbReference>
<evidence type="ECO:0000256" key="5">
    <source>
        <dbReference type="ARBA" id="ARBA00022989"/>
    </source>
</evidence>
<dbReference type="InterPro" id="IPR005829">
    <property type="entry name" value="Sugar_transporter_CS"/>
</dbReference>
<dbReference type="InterPro" id="IPR036259">
    <property type="entry name" value="MFS_trans_sf"/>
</dbReference>
<gene>
    <name evidence="9" type="primary">proP_4</name>
    <name evidence="9" type="ORF">NCTC10696_03494</name>
</gene>
<reference evidence="9 10" key="1">
    <citation type="submission" date="2019-05" db="EMBL/GenBank/DDBJ databases">
        <authorList>
            <consortium name="Pathogen Informatics"/>
        </authorList>
    </citation>
    <scope>NUCLEOTIDE SEQUENCE [LARGE SCALE GENOMIC DNA]</scope>
    <source>
        <strain evidence="9 10">NCTC10696</strain>
    </source>
</reference>
<feature type="transmembrane region" description="Helical" evidence="7">
    <location>
        <begin position="186"/>
        <end position="206"/>
    </location>
</feature>
<dbReference type="InterPro" id="IPR011701">
    <property type="entry name" value="MFS"/>
</dbReference>
<sequence>MLQGLALGGEYGGAATYVAEHAPPGKRGLHTSWIQSTATLGLLLSLLVVLACRYFTGDQFEVWGWRIPFLFSIVLLGISTWIRMSLHESPAFLKMKEQGKASKAPIRESFGKWENLKVVLIALFSINGGQAVTFYAAQFYVLFFLTQFLKMDPALANMLLIISVVIGAPFFILFGWLSDKVGRKPVLMLGLLLATALYFPIFKGLAHYTNPAMDQASRQAPITVLADPATCTFQFDPVGKARFDSPCDKVKTFLVKQGLPYSSAAAPAGSPVQVSVGDVRIDGFDEAALRGAVALAGYPTSADVAQVNKVMVVVLIVVLILIAAMCYGPLAALMVELFPTRIRYTSMSLPYHIGNGWFGGFLPTVSFALVVYTGDIFYGLWYPVVVTGVSLVVGLFCLKETRHVDIDNN</sequence>
<keyword evidence="6 7" id="KW-0472">Membrane</keyword>
<feature type="transmembrane region" description="Helical" evidence="7">
    <location>
        <begin position="380"/>
        <end position="398"/>
    </location>
</feature>
<dbReference type="PROSITE" id="PS00217">
    <property type="entry name" value="SUGAR_TRANSPORT_2"/>
    <property type="match status" value="1"/>
</dbReference>
<feature type="transmembrane region" description="Helical" evidence="7">
    <location>
        <begin position="118"/>
        <end position="143"/>
    </location>
</feature>
<evidence type="ECO:0000256" key="6">
    <source>
        <dbReference type="ARBA" id="ARBA00023136"/>
    </source>
</evidence>
<accession>A0AAX3ICS7</accession>
<dbReference type="Gene3D" id="1.20.1250.20">
    <property type="entry name" value="MFS general substrate transporter like domains"/>
    <property type="match status" value="3"/>
</dbReference>
<dbReference type="PANTHER" id="PTHR43045:SF7">
    <property type="entry name" value="MAJOR FACILITATOR SUPERFAMILY TRANSPORTER"/>
    <property type="match status" value="1"/>
</dbReference>
<keyword evidence="4 7" id="KW-0812">Transmembrane</keyword>
<dbReference type="Pfam" id="PF07690">
    <property type="entry name" value="MFS_1"/>
    <property type="match status" value="1"/>
</dbReference>
<protein>
    <submittedName>
        <fullName evidence="9">Major facilitator family transporter</fullName>
    </submittedName>
</protein>
<feature type="transmembrane region" description="Helical" evidence="7">
    <location>
        <begin position="62"/>
        <end position="86"/>
    </location>
</feature>
<keyword evidence="5 7" id="KW-1133">Transmembrane helix</keyword>
<comment type="subcellular location">
    <subcellularLocation>
        <location evidence="1">Cell membrane</location>
        <topology evidence="1">Multi-pass membrane protein</topology>
    </subcellularLocation>
</comment>
<evidence type="ECO:0000256" key="1">
    <source>
        <dbReference type="ARBA" id="ARBA00004651"/>
    </source>
</evidence>
<evidence type="ECO:0000256" key="7">
    <source>
        <dbReference type="SAM" id="Phobius"/>
    </source>
</evidence>
<evidence type="ECO:0000259" key="8">
    <source>
        <dbReference type="PROSITE" id="PS50850"/>
    </source>
</evidence>
<keyword evidence="2" id="KW-0813">Transport</keyword>
<feature type="transmembrane region" description="Helical" evidence="7">
    <location>
        <begin position="33"/>
        <end position="56"/>
    </location>
</feature>
<dbReference type="SUPFAM" id="SSF103473">
    <property type="entry name" value="MFS general substrate transporter"/>
    <property type="match status" value="1"/>
</dbReference>
<dbReference type="Proteomes" id="UP000306562">
    <property type="component" value="Chromosome"/>
</dbReference>
<name>A0AAX3ICS7_9PSED</name>
<proteinExistence type="predicted"/>
<dbReference type="PROSITE" id="PS50850">
    <property type="entry name" value="MFS"/>
    <property type="match status" value="1"/>
</dbReference>
<feature type="transmembrane region" description="Helical" evidence="7">
    <location>
        <begin position="356"/>
        <end position="374"/>
    </location>
</feature>
<dbReference type="InterPro" id="IPR020846">
    <property type="entry name" value="MFS_dom"/>
</dbReference>
<dbReference type="EMBL" id="LR590482">
    <property type="protein sequence ID" value="VTR01308.1"/>
    <property type="molecule type" value="Genomic_DNA"/>
</dbReference>
<keyword evidence="3" id="KW-1003">Cell membrane</keyword>
<feature type="domain" description="Major facilitator superfamily (MFS) profile" evidence="8">
    <location>
        <begin position="1"/>
        <end position="402"/>
    </location>
</feature>
<dbReference type="GO" id="GO:0005886">
    <property type="term" value="C:plasma membrane"/>
    <property type="evidence" value="ECO:0007669"/>
    <property type="project" value="UniProtKB-SubCell"/>
</dbReference>